<dbReference type="OrthoDB" id="9795716at2"/>
<gene>
    <name evidence="11" type="ORF">DCE93_02950</name>
</gene>
<organism evidence="11 12">
    <name type="scientific">Agromyces badenianii</name>
    <dbReference type="NCBI Taxonomy" id="2080742"/>
    <lineage>
        <taxon>Bacteria</taxon>
        <taxon>Bacillati</taxon>
        <taxon>Actinomycetota</taxon>
        <taxon>Actinomycetes</taxon>
        <taxon>Micrococcales</taxon>
        <taxon>Microbacteriaceae</taxon>
        <taxon>Agromyces</taxon>
    </lineage>
</organism>
<reference evidence="11 12" key="1">
    <citation type="submission" date="2018-04" db="EMBL/GenBank/DDBJ databases">
        <authorList>
            <person name="Li J."/>
        </authorList>
    </citation>
    <scope>NUCLEOTIDE SEQUENCE [LARGE SCALE GENOMIC DNA]</scope>
    <source>
        <strain evidence="12">30A</strain>
    </source>
</reference>
<proteinExistence type="inferred from homology"/>
<comment type="similarity">
    <text evidence="2 10">Belongs to the gluconokinase GntK/GntV family.</text>
</comment>
<evidence type="ECO:0000313" key="12">
    <source>
        <dbReference type="Proteomes" id="UP000244729"/>
    </source>
</evidence>
<dbReference type="Proteomes" id="UP000244729">
    <property type="component" value="Chromosome"/>
</dbReference>
<evidence type="ECO:0000256" key="2">
    <source>
        <dbReference type="ARBA" id="ARBA00008420"/>
    </source>
</evidence>
<dbReference type="Gene3D" id="3.40.50.300">
    <property type="entry name" value="P-loop containing nucleotide triphosphate hydrolases"/>
    <property type="match status" value="1"/>
</dbReference>
<comment type="catalytic activity">
    <reaction evidence="9 10">
        <text>D-gluconate + ATP = 6-phospho-D-gluconate + ADP + H(+)</text>
        <dbReference type="Rhea" id="RHEA:19433"/>
        <dbReference type="ChEBI" id="CHEBI:15378"/>
        <dbReference type="ChEBI" id="CHEBI:18391"/>
        <dbReference type="ChEBI" id="CHEBI:30616"/>
        <dbReference type="ChEBI" id="CHEBI:58759"/>
        <dbReference type="ChEBI" id="CHEBI:456216"/>
        <dbReference type="EC" id="2.7.1.12"/>
    </reaction>
</comment>
<keyword evidence="7 10" id="KW-0067">ATP-binding</keyword>
<evidence type="ECO:0000256" key="8">
    <source>
        <dbReference type="ARBA" id="ARBA00023064"/>
    </source>
</evidence>
<accession>A0A2S0WTX0</accession>
<evidence type="ECO:0000256" key="10">
    <source>
        <dbReference type="RuleBase" id="RU363066"/>
    </source>
</evidence>
<dbReference type="AlphaFoldDB" id="A0A2S0WTX0"/>
<name>A0A2S0WTX0_9MICO</name>
<dbReference type="GO" id="GO:0046316">
    <property type="term" value="F:gluconokinase activity"/>
    <property type="evidence" value="ECO:0007669"/>
    <property type="project" value="UniProtKB-EC"/>
</dbReference>
<evidence type="ECO:0000256" key="1">
    <source>
        <dbReference type="ARBA" id="ARBA00004761"/>
    </source>
</evidence>
<dbReference type="RefSeq" id="WP_108594563.1">
    <property type="nucleotide sequence ID" value="NZ_CP028913.1"/>
</dbReference>
<keyword evidence="6 10" id="KW-0418">Kinase</keyword>
<dbReference type="EC" id="2.7.1.12" evidence="3 10"/>
<dbReference type="NCBIfam" id="TIGR01313">
    <property type="entry name" value="therm_gnt_kin"/>
    <property type="match status" value="1"/>
</dbReference>
<keyword evidence="12" id="KW-1185">Reference proteome</keyword>
<sequence>MALRIVVMGVSAAGKSTVGRALADRLGVPFRDADDLHPEVNLRKMTSGIALDDHDRGPWLDLVGAELQAANTGMVMACSALKRDYRDRLRDVAPSTVFLHLHGSAELLAARAAARSGHFMPLSLLDSQLATLELLAPDEAGCTIDVSGDTDEIVERALVALRPGIETITPPSR</sequence>
<dbReference type="Pfam" id="PF13671">
    <property type="entry name" value="AAA_33"/>
    <property type="match status" value="1"/>
</dbReference>
<comment type="pathway">
    <text evidence="1">Carbohydrate acid metabolism.</text>
</comment>
<evidence type="ECO:0000256" key="6">
    <source>
        <dbReference type="ARBA" id="ARBA00022777"/>
    </source>
</evidence>
<evidence type="ECO:0000256" key="5">
    <source>
        <dbReference type="ARBA" id="ARBA00022741"/>
    </source>
</evidence>
<evidence type="ECO:0000313" key="11">
    <source>
        <dbReference type="EMBL" id="AWB94741.1"/>
    </source>
</evidence>
<evidence type="ECO:0000256" key="7">
    <source>
        <dbReference type="ARBA" id="ARBA00022840"/>
    </source>
</evidence>
<dbReference type="GO" id="GO:0005524">
    <property type="term" value="F:ATP binding"/>
    <property type="evidence" value="ECO:0007669"/>
    <property type="project" value="UniProtKB-KW"/>
</dbReference>
<dbReference type="InterPro" id="IPR006001">
    <property type="entry name" value="Therm_gnt_kin"/>
</dbReference>
<dbReference type="PANTHER" id="PTHR43442">
    <property type="entry name" value="GLUCONOKINASE-RELATED"/>
    <property type="match status" value="1"/>
</dbReference>
<dbReference type="FunFam" id="3.40.50.300:FF:000522">
    <property type="entry name" value="Gluconokinase"/>
    <property type="match status" value="1"/>
</dbReference>
<dbReference type="GO" id="GO:0005737">
    <property type="term" value="C:cytoplasm"/>
    <property type="evidence" value="ECO:0007669"/>
    <property type="project" value="TreeGrafter"/>
</dbReference>
<dbReference type="InterPro" id="IPR027417">
    <property type="entry name" value="P-loop_NTPase"/>
</dbReference>
<dbReference type="KEGG" id="agm:DCE93_02950"/>
<evidence type="ECO:0000256" key="3">
    <source>
        <dbReference type="ARBA" id="ARBA00012054"/>
    </source>
</evidence>
<dbReference type="CDD" id="cd02021">
    <property type="entry name" value="GntK"/>
    <property type="match status" value="1"/>
</dbReference>
<dbReference type="SUPFAM" id="SSF52540">
    <property type="entry name" value="P-loop containing nucleoside triphosphate hydrolases"/>
    <property type="match status" value="1"/>
</dbReference>
<keyword evidence="5 10" id="KW-0547">Nucleotide-binding</keyword>
<dbReference type="GO" id="GO:0019521">
    <property type="term" value="P:D-gluconate metabolic process"/>
    <property type="evidence" value="ECO:0007669"/>
    <property type="project" value="UniProtKB-KW"/>
</dbReference>
<evidence type="ECO:0000256" key="9">
    <source>
        <dbReference type="ARBA" id="ARBA00048090"/>
    </source>
</evidence>
<dbReference type="PANTHER" id="PTHR43442:SF3">
    <property type="entry name" value="GLUCONOKINASE-RELATED"/>
    <property type="match status" value="1"/>
</dbReference>
<keyword evidence="8" id="KW-0311">Gluconate utilization</keyword>
<keyword evidence="4 10" id="KW-0808">Transferase</keyword>
<dbReference type="EMBL" id="CP028913">
    <property type="protein sequence ID" value="AWB94741.1"/>
    <property type="molecule type" value="Genomic_DNA"/>
</dbReference>
<evidence type="ECO:0000256" key="4">
    <source>
        <dbReference type="ARBA" id="ARBA00022679"/>
    </source>
</evidence>
<protein>
    <recommendedName>
        <fullName evidence="3 10">Gluconokinase</fullName>
        <ecNumber evidence="3 10">2.7.1.12</ecNumber>
    </recommendedName>
</protein>